<dbReference type="KEGG" id="cam:101499544"/>
<gene>
    <name evidence="6" type="primary">LOC101499544</name>
</gene>
<keyword evidence="5" id="KW-1185">Reference proteome</keyword>
<dbReference type="InterPro" id="IPR008587">
    <property type="entry name" value="FPP_plant"/>
</dbReference>
<feature type="coiled-coil region" evidence="3">
    <location>
        <begin position="579"/>
        <end position="716"/>
    </location>
</feature>
<dbReference type="eggNOG" id="ENOG502QU34">
    <property type="taxonomic scope" value="Eukaryota"/>
</dbReference>
<comment type="similarity">
    <text evidence="1">Belongs to the FPP family.</text>
</comment>
<dbReference type="PANTHER" id="PTHR31580:SF19">
    <property type="entry name" value="FILAMENT-PLANT-LIKE PROTEIN"/>
    <property type="match status" value="1"/>
</dbReference>
<dbReference type="PANTHER" id="PTHR31580">
    <property type="entry name" value="FILAMENT-LIKE PLANT PROTEIN 4"/>
    <property type="match status" value="1"/>
</dbReference>
<feature type="coiled-coil region" evidence="3">
    <location>
        <begin position="62"/>
        <end position="89"/>
    </location>
</feature>
<feature type="coiled-coil region" evidence="3">
    <location>
        <begin position="179"/>
        <end position="280"/>
    </location>
</feature>
<dbReference type="Proteomes" id="UP000087171">
    <property type="component" value="Chromosome Ca8"/>
</dbReference>
<keyword evidence="2 3" id="KW-0175">Coiled coil</keyword>
<evidence type="ECO:0000256" key="1">
    <source>
        <dbReference type="ARBA" id="ARBA00005921"/>
    </source>
</evidence>
<feature type="coiled-coil region" evidence="3">
    <location>
        <begin position="337"/>
        <end position="364"/>
    </location>
</feature>
<evidence type="ECO:0000256" key="4">
    <source>
        <dbReference type="SAM" id="MobiDB-lite"/>
    </source>
</evidence>
<accession>A0A1S2YYX6</accession>
<dbReference type="AlphaFoldDB" id="A0A1S2YYX6"/>
<evidence type="ECO:0000313" key="6">
    <source>
        <dbReference type="RefSeq" id="XP_004512126.1"/>
    </source>
</evidence>
<evidence type="ECO:0000256" key="2">
    <source>
        <dbReference type="ARBA" id="ARBA00023054"/>
    </source>
</evidence>
<dbReference type="Pfam" id="PF05911">
    <property type="entry name" value="FPP"/>
    <property type="match status" value="3"/>
</dbReference>
<reference evidence="6" key="2">
    <citation type="submission" date="2025-08" db="UniProtKB">
        <authorList>
            <consortium name="RefSeq"/>
        </authorList>
    </citation>
    <scope>IDENTIFICATION</scope>
    <source>
        <tissue evidence="6">Etiolated seedlings</tissue>
    </source>
</reference>
<evidence type="ECO:0000256" key="3">
    <source>
        <dbReference type="SAM" id="Coils"/>
    </source>
</evidence>
<dbReference type="STRING" id="3827.A0A1S2YYX6"/>
<sequence length="791" mass="90090">MDLRGWPWKKKSSHKVTKAEKTFVTPDSVGSTLSSVAHLGDQQENCTNKNYVQISMESYTLMSGLEDQVVNLENQVKVLEDKLSAAYSDLDNKDNLVKQHAKVAEEAVSGWEKADREVVSLRCQLESITLSKLCVDERVPHLDGALKECMKQIRTVKEESEQKIQDVIHMKSLQWEKFKLELESEIEKLDKRLREEAGENAALLRSLHESSIIIVKLKEEKSKAEVELELQKKNAQSYEKEIKLLKYEFDMISKEMDIRNEEKKMIMKSAEAENKRHTKDAKTIAKLESEGQRLRSLLRKKFPGVAALAQMKLELESTHSFMGGIHKGKTSTSLQELEVFEEEKKRLKEALASSYTELRALKNLYTKTVGRLKCLEAELHVLHQERSSEKPSLSINNRNSRISSNSPSITSMSDSWHEHPESCDESLASSSDHFDIRRVRSSVKFENQKSETISELMDDFLEVEKMACSSDNGSIQIVNKVKNYAEDKGSNDTLKAEDTKCFSPYRSCADAKIPSIESNPDSDYLSIFNRLQNIISMINSADIKDSKFCKIFEDLERAVCELRGYLPTTSEKDECKQDLKDKNMMLEEHAQLLAELKAQLASSRKSYNLAEIQLKCMTESYESLQTHAEEIEAENKFLKEKINELKNDLEEEKQCCRDALVRHKETDEKMQRNKCLACASNTEENNDINTRKDAELAAAEKKLAECQETLHVLGRQLQAMYPQVGLNASLHSKRLQMNEFSVKPNYDGSNSNGSCNNSDEIDHAEAYSVSSNSDIQGVSDEFSSQNFDYTS</sequence>
<protein>
    <submittedName>
        <fullName evidence="6">Filament-like plant protein 5</fullName>
    </submittedName>
</protein>
<name>A0A1S2YYX6_CICAR</name>
<feature type="region of interest" description="Disordered" evidence="4">
    <location>
        <begin position="386"/>
        <end position="428"/>
    </location>
</feature>
<evidence type="ECO:0000313" key="5">
    <source>
        <dbReference type="Proteomes" id="UP000087171"/>
    </source>
</evidence>
<feature type="compositionally biased region" description="Low complexity" evidence="4">
    <location>
        <begin position="392"/>
        <end position="414"/>
    </location>
</feature>
<organism evidence="5 6">
    <name type="scientific">Cicer arietinum</name>
    <name type="common">Chickpea</name>
    <name type="synonym">Garbanzo</name>
    <dbReference type="NCBI Taxonomy" id="3827"/>
    <lineage>
        <taxon>Eukaryota</taxon>
        <taxon>Viridiplantae</taxon>
        <taxon>Streptophyta</taxon>
        <taxon>Embryophyta</taxon>
        <taxon>Tracheophyta</taxon>
        <taxon>Spermatophyta</taxon>
        <taxon>Magnoliopsida</taxon>
        <taxon>eudicotyledons</taxon>
        <taxon>Gunneridae</taxon>
        <taxon>Pentapetalae</taxon>
        <taxon>rosids</taxon>
        <taxon>fabids</taxon>
        <taxon>Fabales</taxon>
        <taxon>Fabaceae</taxon>
        <taxon>Papilionoideae</taxon>
        <taxon>50 kb inversion clade</taxon>
        <taxon>NPAAA clade</taxon>
        <taxon>Hologalegina</taxon>
        <taxon>IRL clade</taxon>
        <taxon>Cicereae</taxon>
        <taxon>Cicer</taxon>
    </lineage>
</organism>
<dbReference type="GeneID" id="101499544"/>
<proteinExistence type="inferred from homology"/>
<reference evidence="5" key="1">
    <citation type="journal article" date="2013" name="Nat. Biotechnol.">
        <title>Draft genome sequence of chickpea (Cicer arietinum) provides a resource for trait improvement.</title>
        <authorList>
            <person name="Varshney R.K."/>
            <person name="Song C."/>
            <person name="Saxena R.K."/>
            <person name="Azam S."/>
            <person name="Yu S."/>
            <person name="Sharpe A.G."/>
            <person name="Cannon S."/>
            <person name="Baek J."/>
            <person name="Rosen B.D."/>
            <person name="Tar'an B."/>
            <person name="Millan T."/>
            <person name="Zhang X."/>
            <person name="Ramsay L.D."/>
            <person name="Iwata A."/>
            <person name="Wang Y."/>
            <person name="Nelson W."/>
            <person name="Farmer A.D."/>
            <person name="Gaur P.M."/>
            <person name="Soderlund C."/>
            <person name="Penmetsa R.V."/>
            <person name="Xu C."/>
            <person name="Bharti A.K."/>
            <person name="He W."/>
            <person name="Winter P."/>
            <person name="Zhao S."/>
            <person name="Hane J.K."/>
            <person name="Carrasquilla-Garcia N."/>
            <person name="Condie J.A."/>
            <person name="Upadhyaya H.D."/>
            <person name="Luo M.C."/>
            <person name="Thudi M."/>
            <person name="Gowda C.L."/>
            <person name="Singh N.P."/>
            <person name="Lichtenzveig J."/>
            <person name="Gali K.K."/>
            <person name="Rubio J."/>
            <person name="Nadarajan N."/>
            <person name="Dolezel J."/>
            <person name="Bansal K.C."/>
            <person name="Xu X."/>
            <person name="Edwards D."/>
            <person name="Zhang G."/>
            <person name="Kahl G."/>
            <person name="Gil J."/>
            <person name="Singh K.B."/>
            <person name="Datta S.K."/>
            <person name="Jackson S.A."/>
            <person name="Wang J."/>
            <person name="Cook D.R."/>
        </authorList>
    </citation>
    <scope>NUCLEOTIDE SEQUENCE [LARGE SCALE GENOMIC DNA]</scope>
    <source>
        <strain evidence="5">cv. CDC Frontier</strain>
    </source>
</reference>
<dbReference type="PaxDb" id="3827-XP_004512126.1"/>
<feature type="region of interest" description="Disordered" evidence="4">
    <location>
        <begin position="768"/>
        <end position="791"/>
    </location>
</feature>
<dbReference type="OrthoDB" id="1926355at2759"/>
<dbReference type="RefSeq" id="XP_004512126.1">
    <property type="nucleotide sequence ID" value="XM_004512069.3"/>
</dbReference>